<dbReference type="eggNOG" id="COG3184">
    <property type="taxonomic scope" value="Bacteria"/>
</dbReference>
<gene>
    <name evidence="4" type="ORF">ME5_01207</name>
</gene>
<evidence type="ECO:0000256" key="1">
    <source>
        <dbReference type="SAM" id="MobiDB-lite"/>
    </source>
</evidence>
<dbReference type="Proteomes" id="UP000008952">
    <property type="component" value="Unassembled WGS sequence"/>
</dbReference>
<evidence type="ECO:0000259" key="3">
    <source>
        <dbReference type="Pfam" id="PF09832"/>
    </source>
</evidence>
<dbReference type="InterPro" id="IPR018637">
    <property type="entry name" value="DUF2059"/>
</dbReference>
<feature type="region of interest" description="Disordered" evidence="1">
    <location>
        <begin position="168"/>
        <end position="192"/>
    </location>
</feature>
<dbReference type="PATRIC" id="fig|1094558.3.peg.1305"/>
<feature type="chain" id="PRO_5003738113" description="DUF2059 domain-containing protein" evidence="2">
    <location>
        <begin position="30"/>
        <end position="192"/>
    </location>
</feature>
<dbReference type="RefSeq" id="WP_008039393.1">
    <property type="nucleotide sequence ID" value="NZ_JH725147.1"/>
</dbReference>
<reference evidence="4 5" key="1">
    <citation type="submission" date="2012-03" db="EMBL/GenBank/DDBJ databases">
        <title>The Genome Sequence of Bartonella tamiae Th239.</title>
        <authorList>
            <consortium name="The Broad Institute Genome Sequencing Platform"/>
            <consortium name="The Broad Institute Genome Sequencing Center for Infectious Disease"/>
            <person name="Feldgarden M."/>
            <person name="Kirby J."/>
            <person name="Kosoy M."/>
            <person name="Birtles R."/>
            <person name="Probert W.S."/>
            <person name="Chiaraviglio L."/>
            <person name="Young S.K."/>
            <person name="Zeng Q."/>
            <person name="Gargeya S."/>
            <person name="Fitzgerald M."/>
            <person name="Haas B."/>
            <person name="Abouelleil A."/>
            <person name="Alvarado L."/>
            <person name="Arachchi H.M."/>
            <person name="Berlin A."/>
            <person name="Chapman S.B."/>
            <person name="Gearin G."/>
            <person name="Goldberg J."/>
            <person name="Griggs A."/>
            <person name="Gujja S."/>
            <person name="Hansen M."/>
            <person name="Heiman D."/>
            <person name="Howarth C."/>
            <person name="Larimer J."/>
            <person name="Lui A."/>
            <person name="MacDonald P.J.P."/>
            <person name="McCowen C."/>
            <person name="Montmayeur A."/>
            <person name="Murphy C."/>
            <person name="Neiman D."/>
            <person name="Pearson M."/>
            <person name="Priest M."/>
            <person name="Roberts A."/>
            <person name="Saif S."/>
            <person name="Shea T."/>
            <person name="Sisk P."/>
            <person name="Stolte C."/>
            <person name="Sykes S."/>
            <person name="Wortman J."/>
            <person name="Nusbaum C."/>
            <person name="Birren B."/>
        </authorList>
    </citation>
    <scope>NUCLEOTIDE SEQUENCE [LARGE SCALE GENOMIC DNA]</scope>
    <source>
        <strain evidence="4 5">Th239</strain>
    </source>
</reference>
<evidence type="ECO:0000313" key="5">
    <source>
        <dbReference type="Proteomes" id="UP000008952"/>
    </source>
</evidence>
<dbReference type="STRING" id="1094558.ME5_01207"/>
<keyword evidence="2" id="KW-0732">Signal</keyword>
<accession>J0QS27</accession>
<name>J0QS27_9HYPH</name>
<dbReference type="Pfam" id="PF09832">
    <property type="entry name" value="DUF2059"/>
    <property type="match status" value="1"/>
</dbReference>
<dbReference type="EMBL" id="AIMB01000008">
    <property type="protein sequence ID" value="EJF88656.1"/>
    <property type="molecule type" value="Genomic_DNA"/>
</dbReference>
<feature type="domain" description="DUF2059" evidence="3">
    <location>
        <begin position="96"/>
        <end position="154"/>
    </location>
</feature>
<dbReference type="AlphaFoldDB" id="J0QS27"/>
<protein>
    <recommendedName>
        <fullName evidence="3">DUF2059 domain-containing protein</fullName>
    </recommendedName>
</protein>
<organism evidence="4 5">
    <name type="scientific">Bartonella tamiae Th239</name>
    <dbReference type="NCBI Taxonomy" id="1094558"/>
    <lineage>
        <taxon>Bacteria</taxon>
        <taxon>Pseudomonadati</taxon>
        <taxon>Pseudomonadota</taxon>
        <taxon>Alphaproteobacteria</taxon>
        <taxon>Hyphomicrobiales</taxon>
        <taxon>Bartonellaceae</taxon>
        <taxon>Bartonella</taxon>
    </lineage>
</organism>
<feature type="signal peptide" evidence="2">
    <location>
        <begin position="1"/>
        <end position="29"/>
    </location>
</feature>
<comment type="caution">
    <text evidence="4">The sequence shown here is derived from an EMBL/GenBank/DDBJ whole genome shotgun (WGS) entry which is preliminary data.</text>
</comment>
<evidence type="ECO:0000256" key="2">
    <source>
        <dbReference type="SAM" id="SignalP"/>
    </source>
</evidence>
<dbReference type="OrthoDB" id="5510290at2"/>
<dbReference type="HOGENOM" id="CLU_108027_1_0_5"/>
<evidence type="ECO:0000313" key="4">
    <source>
        <dbReference type="EMBL" id="EJF88656.1"/>
    </source>
</evidence>
<sequence length="192" mass="20657">MNIVFSFRRLASVVGTVAVLSAGFSPAYAQEISDAHLQSARKAIAAIHATDQFDEFLPSTARDLKDELERKDPNLSNMISEIVDEQALALVKRRSDLEVEAARVYANHFSQAELDQIATFYESDTGKKLLSEGPSAVRGIISAFDVWSQGIAQDLATNVGREMAQRIGGQAGSNDAPTPPQSAVPTVPAPTQ</sequence>
<proteinExistence type="predicted"/>
<keyword evidence="5" id="KW-1185">Reference proteome</keyword>
<feature type="compositionally biased region" description="Pro residues" evidence="1">
    <location>
        <begin position="177"/>
        <end position="192"/>
    </location>
</feature>